<dbReference type="SUPFAM" id="SSF52540">
    <property type="entry name" value="P-loop containing nucleoside triphosphate hydrolases"/>
    <property type="match status" value="1"/>
</dbReference>
<dbReference type="InterPro" id="IPR000850">
    <property type="entry name" value="Adenylat/UMP-CMP_kin"/>
</dbReference>
<reference evidence="6 7" key="1">
    <citation type="submission" date="2019-03" db="EMBL/GenBank/DDBJ databases">
        <title>An improved genome assembly of the fluke Schistosoma japonicum.</title>
        <authorList>
            <person name="Hu W."/>
            <person name="Luo F."/>
            <person name="Yin M."/>
            <person name="Mo X."/>
            <person name="Sun C."/>
            <person name="Wu Q."/>
            <person name="Zhu B."/>
            <person name="Xiang M."/>
            <person name="Wang J."/>
            <person name="Wang Y."/>
            <person name="Zhang T."/>
            <person name="Xu B."/>
            <person name="Zheng H."/>
            <person name="Feng Z."/>
        </authorList>
    </citation>
    <scope>NUCLEOTIDE SEQUENCE [LARGE SCALE GENOMIC DNA]</scope>
    <source>
        <strain evidence="6">HuSjv2</strain>
        <tissue evidence="6">Worms</tissue>
    </source>
</reference>
<dbReference type="STRING" id="6182.A0A4Z2CLZ0"/>
<comment type="similarity">
    <text evidence="4">Belongs to the adenylate kinase family.</text>
</comment>
<evidence type="ECO:0000256" key="4">
    <source>
        <dbReference type="RuleBase" id="RU003330"/>
    </source>
</evidence>
<dbReference type="InterPro" id="IPR027417">
    <property type="entry name" value="P-loop_NTPase"/>
</dbReference>
<feature type="domain" description="Adenylate kinase active site lid" evidence="5">
    <location>
        <begin position="157"/>
        <end position="192"/>
    </location>
</feature>
<accession>A0A4Z2CLZ0</accession>
<keyword evidence="2" id="KW-0547">Nucleotide-binding</keyword>
<dbReference type="InterPro" id="IPR007862">
    <property type="entry name" value="Adenylate_kinase_lid-dom"/>
</dbReference>
<evidence type="ECO:0000313" key="7">
    <source>
        <dbReference type="Proteomes" id="UP000311919"/>
    </source>
</evidence>
<sequence>MLYDFASWYRKWKFSEGDRVDLVLIGPPGSGKGTQAAKLSKHYGICHLSTGDMLRAIIASGSELGLKVKKITESGGLVSDDIVCDLIAQKIDSPECEKGLLFDGFPRTIEQAKKVGLRICSYKRQLDKLLSDRHIQLSAALELKADPSLLENRICGRLFHLSSGRSYHELFNPPEVPMVDDITGDRLVRRSDDKPEALKKRLYEYEKNAAPALSFYKSQNKLMQVDANNDVNQVFSDIQGKIRKCSSVEFTWILPLMFKRISGQ</sequence>
<evidence type="ECO:0000259" key="5">
    <source>
        <dbReference type="Pfam" id="PF05191"/>
    </source>
</evidence>
<comment type="caution">
    <text evidence="6">The sequence shown here is derived from an EMBL/GenBank/DDBJ whole genome shotgun (WGS) entry which is preliminary data.</text>
</comment>
<dbReference type="PROSITE" id="PS00113">
    <property type="entry name" value="ADENYLATE_KINASE"/>
    <property type="match status" value="1"/>
</dbReference>
<keyword evidence="1 4" id="KW-0808">Transferase</keyword>
<dbReference type="Pfam" id="PF00406">
    <property type="entry name" value="ADK"/>
    <property type="match status" value="1"/>
</dbReference>
<dbReference type="Proteomes" id="UP000311919">
    <property type="component" value="Unassembled WGS sequence"/>
</dbReference>
<dbReference type="CDD" id="cd01428">
    <property type="entry name" value="ADK"/>
    <property type="match status" value="1"/>
</dbReference>
<protein>
    <submittedName>
        <fullName evidence="6">Adenylate kinase 2 isoform 2</fullName>
    </submittedName>
</protein>
<name>A0A4Z2CLZ0_SCHJA</name>
<dbReference type="HAMAP" id="MF_00235">
    <property type="entry name" value="Adenylate_kinase_Adk"/>
    <property type="match status" value="1"/>
</dbReference>
<dbReference type="InterPro" id="IPR033690">
    <property type="entry name" value="Adenylat_kinase_CS"/>
</dbReference>
<dbReference type="AlphaFoldDB" id="A0A4Z2CLZ0"/>
<evidence type="ECO:0000313" key="6">
    <source>
        <dbReference type="EMBL" id="TNN05279.1"/>
    </source>
</evidence>
<evidence type="ECO:0000256" key="1">
    <source>
        <dbReference type="ARBA" id="ARBA00022679"/>
    </source>
</evidence>
<dbReference type="Gene3D" id="3.40.50.300">
    <property type="entry name" value="P-loop containing nucleotide triphosphate hydrolases"/>
    <property type="match status" value="1"/>
</dbReference>
<dbReference type="EMBL" id="SKCS01000554">
    <property type="protein sequence ID" value="TNN05279.1"/>
    <property type="molecule type" value="Genomic_DNA"/>
</dbReference>
<dbReference type="PANTHER" id="PTHR23359">
    <property type="entry name" value="NUCLEOTIDE KINASE"/>
    <property type="match status" value="1"/>
</dbReference>
<keyword evidence="7" id="KW-1185">Reference proteome</keyword>
<dbReference type="Pfam" id="PF05191">
    <property type="entry name" value="ADK_lid"/>
    <property type="match status" value="1"/>
</dbReference>
<dbReference type="NCBIfam" id="TIGR01351">
    <property type="entry name" value="adk"/>
    <property type="match status" value="1"/>
</dbReference>
<proteinExistence type="inferred from homology"/>
<gene>
    <name evidence="6" type="ORF">EWB00_009440</name>
</gene>
<evidence type="ECO:0000256" key="2">
    <source>
        <dbReference type="ARBA" id="ARBA00022741"/>
    </source>
</evidence>
<dbReference type="GO" id="GO:0005524">
    <property type="term" value="F:ATP binding"/>
    <property type="evidence" value="ECO:0007669"/>
    <property type="project" value="InterPro"/>
</dbReference>
<dbReference type="FunFam" id="3.40.50.300:FF:000106">
    <property type="entry name" value="Adenylate kinase mitochondrial"/>
    <property type="match status" value="1"/>
</dbReference>
<keyword evidence="3 4" id="KW-0418">Kinase</keyword>
<dbReference type="NCBIfam" id="NF001381">
    <property type="entry name" value="PRK00279.1-3"/>
    <property type="match status" value="1"/>
</dbReference>
<organism evidence="6 7">
    <name type="scientific">Schistosoma japonicum</name>
    <name type="common">Blood fluke</name>
    <dbReference type="NCBI Taxonomy" id="6182"/>
    <lineage>
        <taxon>Eukaryota</taxon>
        <taxon>Metazoa</taxon>
        <taxon>Spiralia</taxon>
        <taxon>Lophotrochozoa</taxon>
        <taxon>Platyhelminthes</taxon>
        <taxon>Trematoda</taxon>
        <taxon>Digenea</taxon>
        <taxon>Strigeidida</taxon>
        <taxon>Schistosomatoidea</taxon>
        <taxon>Schistosomatidae</taxon>
        <taxon>Schistosoma</taxon>
    </lineage>
</organism>
<dbReference type="InterPro" id="IPR006259">
    <property type="entry name" value="Adenyl_kin_sub"/>
</dbReference>
<evidence type="ECO:0000256" key="3">
    <source>
        <dbReference type="ARBA" id="ARBA00022777"/>
    </source>
</evidence>
<dbReference type="PRINTS" id="PR00094">
    <property type="entry name" value="ADENYLTKNASE"/>
</dbReference>
<dbReference type="OrthoDB" id="439792at2759"/>
<dbReference type="GO" id="GO:0004017">
    <property type="term" value="F:AMP kinase activity"/>
    <property type="evidence" value="ECO:0007669"/>
    <property type="project" value="InterPro"/>
</dbReference>